<dbReference type="Gene3D" id="3.40.50.1820">
    <property type="entry name" value="alpha/beta hydrolase"/>
    <property type="match status" value="1"/>
</dbReference>
<keyword evidence="3" id="KW-1185">Reference proteome</keyword>
<reference evidence="2 3" key="1">
    <citation type="journal article" date="2012" name="PLoS Pathog.">
        <title>Diverse lifestyles and strategies of plant pathogenesis encoded in the genomes of eighteen Dothideomycetes fungi.</title>
        <authorList>
            <person name="Ohm R.A."/>
            <person name="Feau N."/>
            <person name="Henrissat B."/>
            <person name="Schoch C.L."/>
            <person name="Horwitz B.A."/>
            <person name="Barry K.W."/>
            <person name="Condon B.J."/>
            <person name="Copeland A.C."/>
            <person name="Dhillon B."/>
            <person name="Glaser F."/>
            <person name="Hesse C.N."/>
            <person name="Kosti I."/>
            <person name="LaButti K."/>
            <person name="Lindquist E.A."/>
            <person name="Lucas S."/>
            <person name="Salamov A.A."/>
            <person name="Bradshaw R.E."/>
            <person name="Ciuffetti L."/>
            <person name="Hamelin R.C."/>
            <person name="Kema G.H.J."/>
            <person name="Lawrence C."/>
            <person name="Scott J.A."/>
            <person name="Spatafora J.W."/>
            <person name="Turgeon B.G."/>
            <person name="de Wit P.J.G.M."/>
            <person name="Zhong S."/>
            <person name="Goodwin S.B."/>
            <person name="Grigoriev I.V."/>
        </authorList>
    </citation>
    <scope>NUCLEOTIDE SEQUENCE [LARGE SCALE GENOMIC DNA]</scope>
    <source>
        <strain evidence="2 3">UAMH 10762</strain>
    </source>
</reference>
<dbReference type="OrthoDB" id="6846267at2759"/>
<gene>
    <name evidence="2" type="ORF">BAUCODRAFT_239337</name>
</gene>
<dbReference type="GeneID" id="19110104"/>
<organism evidence="2 3">
    <name type="scientific">Baudoinia panamericana (strain UAMH 10762)</name>
    <name type="common">Angels' share fungus</name>
    <name type="synonym">Baudoinia compniacensis (strain UAMH 10762)</name>
    <dbReference type="NCBI Taxonomy" id="717646"/>
    <lineage>
        <taxon>Eukaryota</taxon>
        <taxon>Fungi</taxon>
        <taxon>Dikarya</taxon>
        <taxon>Ascomycota</taxon>
        <taxon>Pezizomycotina</taxon>
        <taxon>Dothideomycetes</taxon>
        <taxon>Dothideomycetidae</taxon>
        <taxon>Mycosphaerellales</taxon>
        <taxon>Teratosphaeriaceae</taxon>
        <taxon>Baudoinia</taxon>
    </lineage>
</organism>
<feature type="domain" description="Carboxylesterase type B" evidence="1">
    <location>
        <begin position="12"/>
        <end position="447"/>
    </location>
</feature>
<dbReference type="OMA" id="ISYNMMS"/>
<dbReference type="Pfam" id="PF00135">
    <property type="entry name" value="COesterase"/>
    <property type="match status" value="1"/>
</dbReference>
<dbReference type="EMBL" id="KB445560">
    <property type="protein sequence ID" value="EMC93400.1"/>
    <property type="molecule type" value="Genomic_DNA"/>
</dbReference>
<sequence length="540" mass="59431">MKTTALFRHPLLGQLKGRTLNDSFLQFTNVPYGSISQRFGRAKLITALPKTSEGQPYDAADIPPASIQPLKAAEIDCKGNQFPSDVLQDYEEPQSEDCLRLNIAIPSSTTQGSSLPVLVFLHGGAFFLGSGTRPYYNPTNFCEQALQAGLPHVFVSVNYRLGALGFFHSPSASNLMPENSGLHDQLVAFTWISRYIAGFGGDPNNVVAMGQSAGGMSVTIHNMSGKENLWRRSIQFSGSLVTMPVKSPSEHQENFISQAKKLGIATKERTSDAIARNMISAPVDKIRNLEYVGMACSQSELLPYETASMALMRRRAPPSPNLQSQIVSSTTYDGGISYNLMLGNKERKTHAKVFIDIAESVLKHPREVLDLYDIKPSDDDKTALRKICQFESDIGFFAASLAQAQGFPGKTYLMIFDLGNPFDGPLPPRECATHTWDVVALLGAYEGRVDDQYRSVITESRGKILAYAVAGKEPWPAWTPEDGFALWVGNDGVRVVRKDDYMGTGTQRGRLLKYAEKEAGEDGCDVLWNDVCRRFLMAGR</sequence>
<dbReference type="InterPro" id="IPR050309">
    <property type="entry name" value="Type-B_Carboxylest/Lipase"/>
</dbReference>
<evidence type="ECO:0000259" key="1">
    <source>
        <dbReference type="Pfam" id="PF00135"/>
    </source>
</evidence>
<dbReference type="Proteomes" id="UP000011761">
    <property type="component" value="Unassembled WGS sequence"/>
</dbReference>
<dbReference type="KEGG" id="bcom:BAUCODRAFT_239337"/>
<dbReference type="ESTHER" id="bauco-m2n3v9">
    <property type="family name" value="Fungal_carboxylesterase_lipase"/>
</dbReference>
<dbReference type="SUPFAM" id="SSF53474">
    <property type="entry name" value="alpha/beta-Hydrolases"/>
    <property type="match status" value="1"/>
</dbReference>
<proteinExistence type="predicted"/>
<dbReference type="PANTHER" id="PTHR11559">
    <property type="entry name" value="CARBOXYLESTERASE"/>
    <property type="match status" value="1"/>
</dbReference>
<protein>
    <recommendedName>
        <fullName evidence="1">Carboxylesterase type B domain-containing protein</fullName>
    </recommendedName>
</protein>
<evidence type="ECO:0000313" key="2">
    <source>
        <dbReference type="EMBL" id="EMC93400.1"/>
    </source>
</evidence>
<name>M2N3V9_BAUPA</name>
<dbReference type="RefSeq" id="XP_007679569.1">
    <property type="nucleotide sequence ID" value="XM_007681379.1"/>
</dbReference>
<accession>M2N3V9</accession>
<dbReference type="InterPro" id="IPR029058">
    <property type="entry name" value="AB_hydrolase_fold"/>
</dbReference>
<dbReference type="InterPro" id="IPR002018">
    <property type="entry name" value="CarbesteraseB"/>
</dbReference>
<dbReference type="HOGENOM" id="CLU_006586_14_4_1"/>
<evidence type="ECO:0000313" key="3">
    <source>
        <dbReference type="Proteomes" id="UP000011761"/>
    </source>
</evidence>
<dbReference type="eggNOG" id="KOG1516">
    <property type="taxonomic scope" value="Eukaryota"/>
</dbReference>
<dbReference type="AlphaFoldDB" id="M2N3V9"/>